<dbReference type="AlphaFoldDB" id="A0A1H1XT36"/>
<dbReference type="STRING" id="589382.SAMN04489721_2573"/>
<dbReference type="Pfam" id="PF12872">
    <property type="entry name" value="OST-HTH"/>
    <property type="match status" value="1"/>
</dbReference>
<dbReference type="InterPro" id="IPR025605">
    <property type="entry name" value="OST-HTH/LOTUS_dom"/>
</dbReference>
<evidence type="ECO:0000313" key="5">
    <source>
        <dbReference type="Proteomes" id="UP000893823"/>
    </source>
</evidence>
<dbReference type="InterPro" id="IPR041966">
    <property type="entry name" value="LOTUS-like"/>
</dbReference>
<keyword evidence="5" id="KW-1185">Reference proteome</keyword>
<dbReference type="Proteomes" id="UP000199482">
    <property type="component" value="Chromosome I"/>
</dbReference>
<dbReference type="PROSITE" id="PS51644">
    <property type="entry name" value="HTH_OST"/>
    <property type="match status" value="1"/>
</dbReference>
<evidence type="ECO:0000313" key="3">
    <source>
        <dbReference type="EMBL" id="SDT12211.1"/>
    </source>
</evidence>
<dbReference type="Gene3D" id="3.30.420.610">
    <property type="entry name" value="LOTUS domain-like"/>
    <property type="match status" value="1"/>
</dbReference>
<dbReference type="CDD" id="cd11297">
    <property type="entry name" value="PIN_LabA-like_N_1"/>
    <property type="match status" value="1"/>
</dbReference>
<evidence type="ECO:0000259" key="1">
    <source>
        <dbReference type="PROSITE" id="PS51644"/>
    </source>
</evidence>
<dbReference type="Pfam" id="PF01936">
    <property type="entry name" value="NYN"/>
    <property type="match status" value="1"/>
</dbReference>
<dbReference type="GO" id="GO:0004540">
    <property type="term" value="F:RNA nuclease activity"/>
    <property type="evidence" value="ECO:0007669"/>
    <property type="project" value="InterPro"/>
</dbReference>
<gene>
    <name evidence="2" type="ORF">BCL57_000643</name>
    <name evidence="3" type="ORF">SAMN04489721_2573</name>
</gene>
<feature type="domain" description="HTH OST-type" evidence="1">
    <location>
        <begin position="166"/>
        <end position="239"/>
    </location>
</feature>
<reference evidence="2" key="3">
    <citation type="submission" date="2022-06" db="EMBL/GenBank/DDBJ databases">
        <title>Genomic Encyclopedia of Type Strains, Phase III (KMG-III): the genomes of soil and plant-associated and newly described type strains.</title>
        <authorList>
            <person name="Whitman W."/>
        </authorList>
    </citation>
    <scope>NUCLEOTIDE SEQUENCE</scope>
    <source>
        <strain evidence="2">CPCC 202695</strain>
    </source>
</reference>
<dbReference type="PANTHER" id="PTHR35811:SF1">
    <property type="entry name" value="HTH OST-TYPE DOMAIN-CONTAINING PROTEIN"/>
    <property type="match status" value="1"/>
</dbReference>
<dbReference type="Gene3D" id="3.40.50.1010">
    <property type="entry name" value="5'-nuclease"/>
    <property type="match status" value="1"/>
</dbReference>
<proteinExistence type="predicted"/>
<dbReference type="CDD" id="cd10146">
    <property type="entry name" value="LabA_like_C"/>
    <property type="match status" value="1"/>
</dbReference>
<dbReference type="EMBL" id="LT629755">
    <property type="protein sequence ID" value="SDT12211.1"/>
    <property type="molecule type" value="Genomic_DNA"/>
</dbReference>
<dbReference type="OrthoDB" id="2379772at2"/>
<dbReference type="RefSeq" id="WP_092673097.1">
    <property type="nucleotide sequence ID" value="NZ_BMDN01000001.1"/>
</dbReference>
<name>A0A1H1XT36_9MICO</name>
<reference evidence="4" key="2">
    <citation type="submission" date="2016-10" db="EMBL/GenBank/DDBJ databases">
        <authorList>
            <person name="Varghese N."/>
            <person name="Submissions S."/>
        </authorList>
    </citation>
    <scope>NUCLEOTIDE SEQUENCE [LARGE SCALE GENOMIC DNA]</scope>
    <source>
        <strain evidence="4">CPCC 202695</strain>
    </source>
</reference>
<evidence type="ECO:0000313" key="2">
    <source>
        <dbReference type="EMBL" id="MCP2366501.1"/>
    </source>
</evidence>
<evidence type="ECO:0000313" key="4">
    <source>
        <dbReference type="Proteomes" id="UP000199482"/>
    </source>
</evidence>
<protein>
    <submittedName>
        <fullName evidence="3">OST-HTH/LOTUS domain-containing protein</fullName>
    </submittedName>
    <submittedName>
        <fullName evidence="2">Uncharacterized LabA/DUF88 family protein</fullName>
    </submittedName>
</protein>
<dbReference type="Proteomes" id="UP000893823">
    <property type="component" value="Unassembled WGS sequence"/>
</dbReference>
<dbReference type="InterPro" id="IPR021139">
    <property type="entry name" value="NYN"/>
</dbReference>
<dbReference type="EMBL" id="SODL02000001">
    <property type="protein sequence ID" value="MCP2366501.1"/>
    <property type="molecule type" value="Genomic_DNA"/>
</dbReference>
<dbReference type="PANTHER" id="PTHR35811">
    <property type="entry name" value="SLR1870 PROTEIN"/>
    <property type="match status" value="1"/>
</dbReference>
<accession>A0A1H1XT36</accession>
<reference evidence="3" key="1">
    <citation type="submission" date="2016-10" db="EMBL/GenBank/DDBJ databases">
        <authorList>
            <person name="de Groot N.N."/>
        </authorList>
    </citation>
    <scope>NUCLEOTIDE SEQUENCE [LARGE SCALE GENOMIC DNA]</scope>
    <source>
        <strain evidence="3">CPCC 202695</strain>
    </source>
</reference>
<organism evidence="3 4">
    <name type="scientific">Agromyces flavus</name>
    <dbReference type="NCBI Taxonomy" id="589382"/>
    <lineage>
        <taxon>Bacteria</taxon>
        <taxon>Bacillati</taxon>
        <taxon>Actinomycetota</taxon>
        <taxon>Actinomycetes</taxon>
        <taxon>Micrococcales</taxon>
        <taxon>Microbacteriaceae</taxon>
        <taxon>Agromyces</taxon>
    </lineage>
</organism>
<sequence>MAQPTDLLAVLVDADNVPPSKIGAVLAEVARFGTASVKRVYGDWTKPNLSSWKPVASEHVIQPMQQFANTVGKNATDSALIIDSMDLLYTRRFHGFCIVSSDSDFTRLASRIREEGVTVFGFGERNTPEAFRNACDRFTYLDVIDEPAAESAAVVPTRVPGPKLRSDTKLVHGLRTSVRTASGEDGWANLSPVGLLMRKQHPDFDSRNWGYAKLSDLIRATELFIIEARSGGLQVRDKRKNGD</sequence>